<dbReference type="Proteomes" id="UP000177370">
    <property type="component" value="Unassembled WGS sequence"/>
</dbReference>
<dbReference type="Gene3D" id="3.40.50.880">
    <property type="match status" value="1"/>
</dbReference>
<gene>
    <name evidence="5" type="ORF">A2647_01500</name>
</gene>
<evidence type="ECO:0000256" key="2">
    <source>
        <dbReference type="ARBA" id="ARBA00022670"/>
    </source>
</evidence>
<keyword evidence="4" id="KW-0720">Serine protease</keyword>
<comment type="similarity">
    <text evidence="1">Belongs to the peptidase S51 family.</text>
</comment>
<evidence type="ECO:0000313" key="5">
    <source>
        <dbReference type="EMBL" id="OGI66002.1"/>
    </source>
</evidence>
<dbReference type="InterPro" id="IPR005320">
    <property type="entry name" value="Peptidase_S51"/>
</dbReference>
<dbReference type="GO" id="GO:0008236">
    <property type="term" value="F:serine-type peptidase activity"/>
    <property type="evidence" value="ECO:0007669"/>
    <property type="project" value="UniProtKB-KW"/>
</dbReference>
<proteinExistence type="inferred from homology"/>
<dbReference type="EMBL" id="MFTP01000008">
    <property type="protein sequence ID" value="OGI66002.1"/>
    <property type="molecule type" value="Genomic_DNA"/>
</dbReference>
<reference evidence="5 6" key="1">
    <citation type="journal article" date="2016" name="Nat. Commun.">
        <title>Thousands of microbial genomes shed light on interconnected biogeochemical processes in an aquifer system.</title>
        <authorList>
            <person name="Anantharaman K."/>
            <person name="Brown C.T."/>
            <person name="Hug L.A."/>
            <person name="Sharon I."/>
            <person name="Castelle C.J."/>
            <person name="Probst A.J."/>
            <person name="Thomas B.C."/>
            <person name="Singh A."/>
            <person name="Wilkins M.J."/>
            <person name="Karaoz U."/>
            <person name="Brodie E.L."/>
            <person name="Williams K.H."/>
            <person name="Hubbard S.S."/>
            <person name="Banfield J.F."/>
        </authorList>
    </citation>
    <scope>NUCLEOTIDE SEQUENCE [LARGE SCALE GENOMIC DNA]</scope>
</reference>
<dbReference type="PANTHER" id="PTHR20842:SF0">
    <property type="entry name" value="ALPHA-ASPARTYL DIPEPTIDASE"/>
    <property type="match status" value="1"/>
</dbReference>
<comment type="caution">
    <text evidence="5">The sequence shown here is derived from an EMBL/GenBank/DDBJ whole genome shotgun (WGS) entry which is preliminary data.</text>
</comment>
<organism evidence="5 6">
    <name type="scientific">Candidatus Nomurabacteria bacterium RIFCSPHIGHO2_01_FULL_40_24b</name>
    <dbReference type="NCBI Taxonomy" id="1801739"/>
    <lineage>
        <taxon>Bacteria</taxon>
        <taxon>Candidatus Nomuraibacteriota</taxon>
    </lineage>
</organism>
<name>A0A1F6V8R3_9BACT</name>
<dbReference type="Pfam" id="PF03575">
    <property type="entry name" value="Peptidase_S51"/>
    <property type="match status" value="1"/>
</dbReference>
<protein>
    <recommendedName>
        <fullName evidence="7">Peptidase E</fullName>
    </recommendedName>
</protein>
<evidence type="ECO:0000313" key="6">
    <source>
        <dbReference type="Proteomes" id="UP000177370"/>
    </source>
</evidence>
<evidence type="ECO:0000256" key="3">
    <source>
        <dbReference type="ARBA" id="ARBA00022801"/>
    </source>
</evidence>
<dbReference type="SUPFAM" id="SSF52317">
    <property type="entry name" value="Class I glutamine amidotransferase-like"/>
    <property type="match status" value="1"/>
</dbReference>
<dbReference type="GO" id="GO:0006508">
    <property type="term" value="P:proteolysis"/>
    <property type="evidence" value="ECO:0007669"/>
    <property type="project" value="UniProtKB-KW"/>
</dbReference>
<evidence type="ECO:0008006" key="7">
    <source>
        <dbReference type="Google" id="ProtNLM"/>
    </source>
</evidence>
<sequence>MKFYLSSYKLGNETEKLKNLIPNKKIGYIPNARDFSGTDPEKKRERTERDVTLLAELGIKAEVIDLKNYFNKKDKLQKKLEELGAIFISGGNVFVLRQAMKLSGLDEILTEFRNNNQDFLYAGYSAGGCVLSPNLRAYAIVDDATDIPYEELKEVIWEGLGFIDFAFMPHFNSDHPESAKIGEEIEFCQKNNIPYKAIKDGGVVIIE</sequence>
<accession>A0A1F6V8R3</accession>
<dbReference type="PANTHER" id="PTHR20842">
    <property type="entry name" value="PROTEASE S51 ALPHA-ASPARTYL DIPEPTIDASE"/>
    <property type="match status" value="1"/>
</dbReference>
<evidence type="ECO:0000256" key="4">
    <source>
        <dbReference type="ARBA" id="ARBA00022825"/>
    </source>
</evidence>
<evidence type="ECO:0000256" key="1">
    <source>
        <dbReference type="ARBA" id="ARBA00006534"/>
    </source>
</evidence>
<dbReference type="AlphaFoldDB" id="A0A1F6V8R3"/>
<keyword evidence="3" id="KW-0378">Hydrolase</keyword>
<keyword evidence="2" id="KW-0645">Protease</keyword>
<dbReference type="InterPro" id="IPR029062">
    <property type="entry name" value="Class_I_gatase-like"/>
</dbReference>